<protein>
    <submittedName>
        <fullName evidence="1">Uncharacterized protein</fullName>
    </submittedName>
</protein>
<dbReference type="RefSeq" id="WP_166397281.1">
    <property type="nucleotide sequence ID" value="NZ_CP045121.1"/>
</dbReference>
<accession>A0A6G8PZK2</accession>
<name>A0A6G8PZK2_9ACTN</name>
<gene>
    <name evidence="1" type="ORF">GBA65_14975</name>
</gene>
<dbReference type="Proteomes" id="UP000502706">
    <property type="component" value="Chromosome"/>
</dbReference>
<proteinExistence type="predicted"/>
<dbReference type="KEGG" id="rmar:GBA65_14975"/>
<dbReference type="EMBL" id="CP045121">
    <property type="protein sequence ID" value="QIN79610.1"/>
    <property type="molecule type" value="Genomic_DNA"/>
</dbReference>
<sequence length="85" mass="9170">MDAQKADLLAEKLVAMRGIATIEKSRGYTSAPDTYRIEHRVTVPLGGVVDDATRRRYETVAEEMGLSLAYSGDGQHGVKAIFSGA</sequence>
<evidence type="ECO:0000313" key="2">
    <source>
        <dbReference type="Proteomes" id="UP000502706"/>
    </source>
</evidence>
<evidence type="ECO:0000313" key="1">
    <source>
        <dbReference type="EMBL" id="QIN79610.1"/>
    </source>
</evidence>
<dbReference type="AlphaFoldDB" id="A0A6G8PZK2"/>
<organism evidence="1 2">
    <name type="scientific">Rubrobacter marinus</name>
    <dbReference type="NCBI Taxonomy" id="2653852"/>
    <lineage>
        <taxon>Bacteria</taxon>
        <taxon>Bacillati</taxon>
        <taxon>Actinomycetota</taxon>
        <taxon>Rubrobacteria</taxon>
        <taxon>Rubrobacterales</taxon>
        <taxon>Rubrobacteraceae</taxon>
        <taxon>Rubrobacter</taxon>
    </lineage>
</organism>
<reference evidence="1 2" key="1">
    <citation type="submission" date="2019-10" db="EMBL/GenBank/DDBJ databases">
        <title>Rubrobacter sp nov SCSIO 52915 isolated from a deep-sea sediment in the South China Sea.</title>
        <authorList>
            <person name="Chen R.W."/>
        </authorList>
    </citation>
    <scope>NUCLEOTIDE SEQUENCE [LARGE SCALE GENOMIC DNA]</scope>
    <source>
        <strain evidence="1 2">SCSIO 52915</strain>
    </source>
</reference>
<keyword evidence="2" id="KW-1185">Reference proteome</keyword>